<dbReference type="InterPro" id="IPR036890">
    <property type="entry name" value="HATPase_C_sf"/>
</dbReference>
<sequence length="232" mass="25630">MDKQITRRDSLSLSQISHELRTPVTLINSYLQLFCSSHPEVKTFPYWKDIMENMELLKELLGALSQYNRSEQLQRQPLALDQLASSLLLSMEPVFRERRIQVHTCFQESLPPMAGDALKLRQIFFNLLNNAMDAMPQGGTVTLKLFCQGARIHLTVADTGEGIPPEKLDSIFQPFVTSKKSGTGLGLPIVRRITEAHGGHVSAASPPGEGACFHLTFPALSAGTEESPAGTR</sequence>
<dbReference type="EC" id="2.7.13.3" evidence="2"/>
<accession>A0A9D1JEN7</accession>
<comment type="catalytic activity">
    <reaction evidence="1">
        <text>ATP + protein L-histidine = ADP + protein N-phospho-L-histidine.</text>
        <dbReference type="EC" id="2.7.13.3"/>
    </reaction>
</comment>
<dbReference type="InterPro" id="IPR003594">
    <property type="entry name" value="HATPase_dom"/>
</dbReference>
<keyword evidence="4 7" id="KW-0808">Transferase</keyword>
<protein>
    <recommendedName>
        <fullName evidence="2">histidine kinase</fullName>
        <ecNumber evidence="2">2.7.13.3</ecNumber>
    </recommendedName>
</protein>
<dbReference type="PANTHER" id="PTHR43547:SF2">
    <property type="entry name" value="HYBRID SIGNAL TRANSDUCTION HISTIDINE KINASE C"/>
    <property type="match status" value="1"/>
</dbReference>
<comment type="caution">
    <text evidence="7">The sequence shown here is derived from an EMBL/GenBank/DDBJ whole genome shotgun (WGS) entry which is preliminary data.</text>
</comment>
<dbReference type="Proteomes" id="UP000886841">
    <property type="component" value="Unassembled WGS sequence"/>
</dbReference>
<gene>
    <name evidence="7" type="ORF">IAB98_01505</name>
</gene>
<evidence type="ECO:0000256" key="2">
    <source>
        <dbReference type="ARBA" id="ARBA00012438"/>
    </source>
</evidence>
<proteinExistence type="predicted"/>
<feature type="domain" description="Histidine kinase" evidence="6">
    <location>
        <begin position="15"/>
        <end position="221"/>
    </location>
</feature>
<reference evidence="7" key="1">
    <citation type="submission" date="2020-10" db="EMBL/GenBank/DDBJ databases">
        <authorList>
            <person name="Gilroy R."/>
        </authorList>
    </citation>
    <scope>NUCLEOTIDE SEQUENCE</scope>
    <source>
        <strain evidence="7">ChiSxjej1B13-7041</strain>
    </source>
</reference>
<reference evidence="7" key="2">
    <citation type="journal article" date="2021" name="PeerJ">
        <title>Extensive microbial diversity within the chicken gut microbiome revealed by metagenomics and culture.</title>
        <authorList>
            <person name="Gilroy R."/>
            <person name="Ravi A."/>
            <person name="Getino M."/>
            <person name="Pursley I."/>
            <person name="Horton D.L."/>
            <person name="Alikhan N.F."/>
            <person name="Baker D."/>
            <person name="Gharbi K."/>
            <person name="Hall N."/>
            <person name="Watson M."/>
            <person name="Adriaenssens E.M."/>
            <person name="Foster-Nyarko E."/>
            <person name="Jarju S."/>
            <person name="Secka A."/>
            <person name="Antonio M."/>
            <person name="Oren A."/>
            <person name="Chaudhuri R.R."/>
            <person name="La Ragione R."/>
            <person name="Hildebrand F."/>
            <person name="Pallen M.J."/>
        </authorList>
    </citation>
    <scope>NUCLEOTIDE SEQUENCE</scope>
    <source>
        <strain evidence="7">ChiSxjej1B13-7041</strain>
    </source>
</reference>
<dbReference type="InterPro" id="IPR004358">
    <property type="entry name" value="Sig_transdc_His_kin-like_C"/>
</dbReference>
<dbReference type="PANTHER" id="PTHR43547">
    <property type="entry name" value="TWO-COMPONENT HISTIDINE KINASE"/>
    <property type="match status" value="1"/>
</dbReference>
<dbReference type="Gene3D" id="1.10.287.130">
    <property type="match status" value="1"/>
</dbReference>
<dbReference type="GO" id="GO:0000155">
    <property type="term" value="F:phosphorelay sensor kinase activity"/>
    <property type="evidence" value="ECO:0007669"/>
    <property type="project" value="InterPro"/>
</dbReference>
<evidence type="ECO:0000256" key="3">
    <source>
        <dbReference type="ARBA" id="ARBA00022553"/>
    </source>
</evidence>
<dbReference type="EMBL" id="DVHU01000013">
    <property type="protein sequence ID" value="HIR92083.1"/>
    <property type="molecule type" value="Genomic_DNA"/>
</dbReference>
<dbReference type="InterPro" id="IPR036097">
    <property type="entry name" value="HisK_dim/P_sf"/>
</dbReference>
<keyword evidence="3" id="KW-0597">Phosphoprotein</keyword>
<evidence type="ECO:0000313" key="7">
    <source>
        <dbReference type="EMBL" id="HIR92083.1"/>
    </source>
</evidence>
<dbReference type="AlphaFoldDB" id="A0A9D1JEN7"/>
<dbReference type="Pfam" id="PF02518">
    <property type="entry name" value="HATPase_c"/>
    <property type="match status" value="1"/>
</dbReference>
<name>A0A9D1JEN7_9FIRM</name>
<dbReference type="SMART" id="SM00387">
    <property type="entry name" value="HATPase_c"/>
    <property type="match status" value="1"/>
</dbReference>
<dbReference type="CDD" id="cd00075">
    <property type="entry name" value="HATPase"/>
    <property type="match status" value="1"/>
</dbReference>
<dbReference type="PROSITE" id="PS50109">
    <property type="entry name" value="HIS_KIN"/>
    <property type="match status" value="1"/>
</dbReference>
<evidence type="ECO:0000313" key="8">
    <source>
        <dbReference type="Proteomes" id="UP000886841"/>
    </source>
</evidence>
<evidence type="ECO:0000259" key="6">
    <source>
        <dbReference type="PROSITE" id="PS50109"/>
    </source>
</evidence>
<organism evidence="7 8">
    <name type="scientific">Candidatus Egerieimonas intestinavium</name>
    <dbReference type="NCBI Taxonomy" id="2840777"/>
    <lineage>
        <taxon>Bacteria</taxon>
        <taxon>Bacillati</taxon>
        <taxon>Bacillota</taxon>
        <taxon>Clostridia</taxon>
        <taxon>Lachnospirales</taxon>
        <taxon>Lachnospiraceae</taxon>
        <taxon>Lachnospiraceae incertae sedis</taxon>
        <taxon>Candidatus Egerieimonas</taxon>
    </lineage>
</organism>
<dbReference type="Gene3D" id="3.30.565.10">
    <property type="entry name" value="Histidine kinase-like ATPase, C-terminal domain"/>
    <property type="match status" value="1"/>
</dbReference>
<evidence type="ECO:0000256" key="5">
    <source>
        <dbReference type="ARBA" id="ARBA00023012"/>
    </source>
</evidence>
<dbReference type="SUPFAM" id="SSF55874">
    <property type="entry name" value="ATPase domain of HSP90 chaperone/DNA topoisomerase II/histidine kinase"/>
    <property type="match status" value="1"/>
</dbReference>
<dbReference type="Pfam" id="PF00512">
    <property type="entry name" value="HisKA"/>
    <property type="match status" value="1"/>
</dbReference>
<dbReference type="InterPro" id="IPR005467">
    <property type="entry name" value="His_kinase_dom"/>
</dbReference>
<dbReference type="InterPro" id="IPR003661">
    <property type="entry name" value="HisK_dim/P_dom"/>
</dbReference>
<dbReference type="SUPFAM" id="SSF47384">
    <property type="entry name" value="Homodimeric domain of signal transducing histidine kinase"/>
    <property type="match status" value="1"/>
</dbReference>
<keyword evidence="4 7" id="KW-0418">Kinase</keyword>
<dbReference type="PRINTS" id="PR00344">
    <property type="entry name" value="BCTRLSENSOR"/>
</dbReference>
<evidence type="ECO:0000256" key="1">
    <source>
        <dbReference type="ARBA" id="ARBA00000085"/>
    </source>
</evidence>
<keyword evidence="5" id="KW-0902">Two-component regulatory system</keyword>
<dbReference type="CDD" id="cd00082">
    <property type="entry name" value="HisKA"/>
    <property type="match status" value="1"/>
</dbReference>
<evidence type="ECO:0000256" key="4">
    <source>
        <dbReference type="ARBA" id="ARBA00022777"/>
    </source>
</evidence>